<proteinExistence type="predicted"/>
<sequence length="164" mass="17291">MIIERPLRGKVDVQAFEGGLWVTYIANATGVSIRRGGSRDGLGVKTDVGLCSFTLKNTQDPLAGGTFVPGQAVRVVGLLGPLFTGRLVDIASAYPLDKQNGQSRAMVTVTVADAVRVHASTPRYGVTIAAGFETFESRINRLAGSAQAPVQVPTVGAPREVYSF</sequence>
<evidence type="ECO:0000313" key="2">
    <source>
        <dbReference type="Proteomes" id="UP000291483"/>
    </source>
</evidence>
<protein>
    <submittedName>
        <fullName evidence="1">Uncharacterized protein</fullName>
    </submittedName>
</protein>
<reference evidence="1 2" key="1">
    <citation type="submission" date="2019-02" db="EMBL/GenBank/DDBJ databases">
        <title>Sequencing the genomes of 1000 actinobacteria strains.</title>
        <authorList>
            <person name="Klenk H.-P."/>
        </authorList>
    </citation>
    <scope>NUCLEOTIDE SEQUENCE [LARGE SCALE GENOMIC DNA]</scope>
    <source>
        <strain evidence="1 2">DSM 18319</strain>
    </source>
</reference>
<dbReference type="EMBL" id="SHLC01000001">
    <property type="protein sequence ID" value="RZU66747.1"/>
    <property type="molecule type" value="Genomic_DNA"/>
</dbReference>
<dbReference type="Proteomes" id="UP000291483">
    <property type="component" value="Unassembled WGS sequence"/>
</dbReference>
<gene>
    <name evidence="1" type="ORF">EV379_3113</name>
</gene>
<dbReference type="OrthoDB" id="3788488at2"/>
<comment type="caution">
    <text evidence="1">The sequence shown here is derived from an EMBL/GenBank/DDBJ whole genome shotgun (WGS) entry which is preliminary data.</text>
</comment>
<organism evidence="1 2">
    <name type="scientific">Microterricola gilva</name>
    <dbReference type="NCBI Taxonomy" id="393267"/>
    <lineage>
        <taxon>Bacteria</taxon>
        <taxon>Bacillati</taxon>
        <taxon>Actinomycetota</taxon>
        <taxon>Actinomycetes</taxon>
        <taxon>Micrococcales</taxon>
        <taxon>Microbacteriaceae</taxon>
        <taxon>Microterricola</taxon>
    </lineage>
</organism>
<keyword evidence="2" id="KW-1185">Reference proteome</keyword>
<dbReference type="AlphaFoldDB" id="A0A4Q8AQ25"/>
<name>A0A4Q8AQ25_9MICO</name>
<dbReference type="RefSeq" id="WP_130506899.1">
    <property type="nucleotide sequence ID" value="NZ_SHLC01000001.1"/>
</dbReference>
<accession>A0A4Q8AQ25</accession>
<evidence type="ECO:0000313" key="1">
    <source>
        <dbReference type="EMBL" id="RZU66747.1"/>
    </source>
</evidence>